<dbReference type="EMBL" id="JWZT01005543">
    <property type="protein sequence ID" value="KII60627.1"/>
    <property type="molecule type" value="Genomic_DNA"/>
</dbReference>
<keyword evidence="3" id="KW-1185">Reference proteome</keyword>
<comment type="caution">
    <text evidence="2">The sequence shown here is derived from an EMBL/GenBank/DDBJ whole genome shotgun (WGS) entry which is preliminary data.</text>
</comment>
<dbReference type="Proteomes" id="UP000031668">
    <property type="component" value="Unassembled WGS sequence"/>
</dbReference>
<feature type="transmembrane region" description="Helical" evidence="1">
    <location>
        <begin position="303"/>
        <end position="327"/>
    </location>
</feature>
<protein>
    <submittedName>
        <fullName evidence="2">Uncharacterized protein</fullName>
    </submittedName>
</protein>
<accession>A0A0C2IV00</accession>
<reference evidence="2 3" key="1">
    <citation type="journal article" date="2014" name="Genome Biol. Evol.">
        <title>The genome of the myxosporean Thelohanellus kitauei shows adaptations to nutrient acquisition within its fish host.</title>
        <authorList>
            <person name="Yang Y."/>
            <person name="Xiong J."/>
            <person name="Zhou Z."/>
            <person name="Huo F."/>
            <person name="Miao W."/>
            <person name="Ran C."/>
            <person name="Liu Y."/>
            <person name="Zhang J."/>
            <person name="Feng J."/>
            <person name="Wang M."/>
            <person name="Wang M."/>
            <person name="Wang L."/>
            <person name="Yao B."/>
        </authorList>
    </citation>
    <scope>NUCLEOTIDE SEQUENCE [LARGE SCALE GENOMIC DNA]</scope>
    <source>
        <strain evidence="2">Wuqing</strain>
    </source>
</reference>
<evidence type="ECO:0000313" key="3">
    <source>
        <dbReference type="Proteomes" id="UP000031668"/>
    </source>
</evidence>
<organism evidence="2 3">
    <name type="scientific">Thelohanellus kitauei</name>
    <name type="common">Myxosporean</name>
    <dbReference type="NCBI Taxonomy" id="669202"/>
    <lineage>
        <taxon>Eukaryota</taxon>
        <taxon>Metazoa</taxon>
        <taxon>Cnidaria</taxon>
        <taxon>Myxozoa</taxon>
        <taxon>Myxosporea</taxon>
        <taxon>Bivalvulida</taxon>
        <taxon>Platysporina</taxon>
        <taxon>Myxobolidae</taxon>
        <taxon>Thelohanellus</taxon>
    </lineage>
</organism>
<gene>
    <name evidence="2" type="ORF">RF11_02138</name>
</gene>
<evidence type="ECO:0000256" key="1">
    <source>
        <dbReference type="SAM" id="Phobius"/>
    </source>
</evidence>
<evidence type="ECO:0000313" key="2">
    <source>
        <dbReference type="EMBL" id="KII60627.1"/>
    </source>
</evidence>
<sequence length="342" mass="39383">MIFLDQELEHVVNLYDREGVKVCNPIYKNVFGHDDITRLGNSLLTTFNCEYSELISKVSDMFGKKYKSGVDLNDMRVKLYAEMVDNKTCLTKVQYEKETFPGIKFFFPSETHNTSMYRQNYVSRWCELRALYADYQVFKAWSQDIDQVRAIIEIAKEAKRLSKGSQSPPREYFLKELFKIGALSVWLGNPFLFRLTGCWINLEELNAEDFILNQEQSPDTFLQTANTDETGLSEPQTQPQQEIPSVVAILPEKDSEAENNVSSKKMFLTVNTFASEETTPNVIVLRKYQQDEESHNSQMKNALIFSLVTFASCFIAFGIVGCVKTIYVEVGRDFLKKLKIIK</sequence>
<proteinExistence type="predicted"/>
<name>A0A0C2IV00_THEKT</name>
<keyword evidence="1" id="KW-1133">Transmembrane helix</keyword>
<keyword evidence="1" id="KW-0812">Transmembrane</keyword>
<keyword evidence="1" id="KW-0472">Membrane</keyword>
<dbReference type="AlphaFoldDB" id="A0A0C2IV00"/>